<name>A0ABY8AUC8_9GAMM</name>
<gene>
    <name evidence="2" type="ORF">PXX05_04430</name>
</gene>
<protein>
    <submittedName>
        <fullName evidence="2">Uncharacterized protein</fullName>
    </submittedName>
</protein>
<keyword evidence="1" id="KW-0812">Transmembrane</keyword>
<keyword evidence="1" id="KW-1133">Transmembrane helix</keyword>
<accession>A0ABY8AUC8</accession>
<keyword evidence="1" id="KW-0472">Membrane</keyword>
<proteinExistence type="predicted"/>
<feature type="transmembrane region" description="Helical" evidence="1">
    <location>
        <begin position="86"/>
        <end position="106"/>
    </location>
</feature>
<feature type="transmembrane region" description="Helical" evidence="1">
    <location>
        <begin position="22"/>
        <end position="43"/>
    </location>
</feature>
<evidence type="ECO:0000313" key="3">
    <source>
        <dbReference type="Proteomes" id="UP001222087"/>
    </source>
</evidence>
<reference evidence="2 3" key="1">
    <citation type="submission" date="2023-02" db="EMBL/GenBank/DDBJ databases">
        <title>Genome Sequence of L. cardiaca H63T.</title>
        <authorList>
            <person name="Lopez A.E."/>
            <person name="Cianciotto N.P."/>
        </authorList>
    </citation>
    <scope>NUCLEOTIDE SEQUENCE [LARGE SCALE GENOMIC DNA]</scope>
    <source>
        <strain evidence="2 3">H63</strain>
    </source>
</reference>
<keyword evidence="3" id="KW-1185">Reference proteome</keyword>
<sequence>MDANNTSIADILSRINYLSENINTFITLGITILAELFAFFVFIKRFVPKNYTMSWILFIVGINFLTNPLAQLFYSSLKLSNLAGLYWLLTEILVVLVEASLIYALMRQSLQKSLLYSFLLNITSIIVGAILCWLSLLPWCY</sequence>
<organism evidence="2 3">
    <name type="scientific">Legionella cardiaca</name>
    <dbReference type="NCBI Taxonomy" id="1071983"/>
    <lineage>
        <taxon>Bacteria</taxon>
        <taxon>Pseudomonadati</taxon>
        <taxon>Pseudomonadota</taxon>
        <taxon>Gammaproteobacteria</taxon>
        <taxon>Legionellales</taxon>
        <taxon>Legionellaceae</taxon>
        <taxon>Legionella</taxon>
    </lineage>
</organism>
<dbReference type="EMBL" id="CP119078">
    <property type="protein sequence ID" value="WED44039.1"/>
    <property type="molecule type" value="Genomic_DNA"/>
</dbReference>
<feature type="transmembrane region" description="Helical" evidence="1">
    <location>
        <begin position="55"/>
        <end position="74"/>
    </location>
</feature>
<feature type="transmembrane region" description="Helical" evidence="1">
    <location>
        <begin position="118"/>
        <end position="139"/>
    </location>
</feature>
<dbReference type="Proteomes" id="UP001222087">
    <property type="component" value="Chromosome"/>
</dbReference>
<dbReference type="RefSeq" id="WP_275089855.1">
    <property type="nucleotide sequence ID" value="NZ_CP119078.1"/>
</dbReference>
<evidence type="ECO:0000313" key="2">
    <source>
        <dbReference type="EMBL" id="WED44039.1"/>
    </source>
</evidence>
<evidence type="ECO:0000256" key="1">
    <source>
        <dbReference type="SAM" id="Phobius"/>
    </source>
</evidence>